<feature type="region of interest" description="Disordered" evidence="1">
    <location>
        <begin position="494"/>
        <end position="544"/>
    </location>
</feature>
<evidence type="ECO:0000256" key="1">
    <source>
        <dbReference type="SAM" id="MobiDB-lite"/>
    </source>
</evidence>
<feature type="transmembrane region" description="Helical" evidence="2">
    <location>
        <begin position="42"/>
        <end position="65"/>
    </location>
</feature>
<feature type="transmembrane region" description="Helical" evidence="2">
    <location>
        <begin position="370"/>
        <end position="393"/>
    </location>
</feature>
<gene>
    <name evidence="3" type="ORF">NCTC11820_01773</name>
</gene>
<sequence length="544" mass="56103">MNTLTAKLWETTKSVLPIAGVVVLMHLTVVPLPGVLLPRFGLGAVAVIVGLSLFLLGVEVGIAPIGRIMSSTVVKSGRVTVVMTVTFVLGFLLTMAEPDILIYAAQVNTLTSGVVSSILLIVVVSAGLAVLLCLGMVRILRGWKLRWVLLGSYALVALLALVAPMQYLAIAFDASGATTGPLTVPVVLAFATGVASLKRDSARSESDAFGLVAIACVGAILALQITSILLHLGALPSTGPTLTPDTTHLFEPLVRHFPMEARSVSLALAPLLALFLIGNVTVFKLHKSVRRSVIAGIVMAFLGLTFFLTGANGGFMDVGRTIGVSLALHGSAPLLLTIAFALGFLAVLAEPAVHVLTEQVQEVTSGSVRASAVMAAMALGVGLAVLLSTLRLVVPSLELWHLLLPGYLVAVGLAFVSSELFGGLAFDGGGVAPGPMLTTFVLAFAQGAAAGTPTADVVEDGLGLITMVALMPPIVIQLLGVVFQARARRRTNLRAKDPWASPAPTEGDDSLASPTACAKSTPRAAALAAGHQLADTSHGKKENS</sequence>
<feature type="transmembrane region" description="Helical" evidence="2">
    <location>
        <begin position="15"/>
        <end position="36"/>
    </location>
</feature>
<accession>A0A2X2YD12</accession>
<name>A0A2X2YD12_9ACTO</name>
<keyword evidence="2" id="KW-0472">Membrane</keyword>
<evidence type="ECO:0000313" key="4">
    <source>
        <dbReference type="Proteomes" id="UP000250245"/>
    </source>
</evidence>
<dbReference type="Pfam" id="PF07556">
    <property type="entry name" value="DUF1538"/>
    <property type="match status" value="2"/>
</dbReference>
<dbReference type="RefSeq" id="WP_013188979.1">
    <property type="nucleotide sequence ID" value="NZ_CP068112.1"/>
</dbReference>
<dbReference type="GeneID" id="55564957"/>
<evidence type="ECO:0000313" key="3">
    <source>
        <dbReference type="EMBL" id="SQB65702.1"/>
    </source>
</evidence>
<dbReference type="EMBL" id="UASJ01000001">
    <property type="protein sequence ID" value="SQB65702.1"/>
    <property type="molecule type" value="Genomic_DNA"/>
</dbReference>
<feature type="transmembrane region" description="Helical" evidence="2">
    <location>
        <begin position="461"/>
        <end position="483"/>
    </location>
</feature>
<protein>
    <submittedName>
        <fullName evidence="3">Protein of uncharacterized function (DUF1538)</fullName>
    </submittedName>
</protein>
<organism evidence="3 4">
    <name type="scientific">Mobiluncus curtisii</name>
    <dbReference type="NCBI Taxonomy" id="2051"/>
    <lineage>
        <taxon>Bacteria</taxon>
        <taxon>Bacillati</taxon>
        <taxon>Actinomycetota</taxon>
        <taxon>Actinomycetes</taxon>
        <taxon>Actinomycetales</taxon>
        <taxon>Actinomycetaceae</taxon>
        <taxon>Mobiluncus</taxon>
    </lineage>
</organism>
<keyword evidence="2" id="KW-0812">Transmembrane</keyword>
<dbReference type="Proteomes" id="UP000250245">
    <property type="component" value="Unassembled WGS sequence"/>
</dbReference>
<reference evidence="3 4" key="1">
    <citation type="submission" date="2018-06" db="EMBL/GenBank/DDBJ databases">
        <authorList>
            <consortium name="Pathogen Informatics"/>
            <person name="Doyle S."/>
        </authorList>
    </citation>
    <scope>NUCLEOTIDE SEQUENCE [LARGE SCALE GENOMIC DNA]</scope>
    <source>
        <strain evidence="3 4">NCTC11820</strain>
    </source>
</reference>
<feature type="transmembrane region" description="Helical" evidence="2">
    <location>
        <begin position="209"/>
        <end position="232"/>
    </location>
</feature>
<dbReference type="AlphaFoldDB" id="A0A2X2YD12"/>
<feature type="transmembrane region" description="Helical" evidence="2">
    <location>
        <begin position="116"/>
        <end position="140"/>
    </location>
</feature>
<feature type="transmembrane region" description="Helical" evidence="2">
    <location>
        <begin position="263"/>
        <end position="282"/>
    </location>
</feature>
<feature type="transmembrane region" description="Helical" evidence="2">
    <location>
        <begin position="178"/>
        <end position="197"/>
    </location>
</feature>
<feature type="transmembrane region" description="Helical" evidence="2">
    <location>
        <begin position="77"/>
        <end position="96"/>
    </location>
</feature>
<dbReference type="InterPro" id="IPR011435">
    <property type="entry name" value="UmpAB"/>
</dbReference>
<feature type="transmembrane region" description="Helical" evidence="2">
    <location>
        <begin position="294"/>
        <end position="315"/>
    </location>
</feature>
<feature type="transmembrane region" description="Helical" evidence="2">
    <location>
        <begin position="147"/>
        <end position="172"/>
    </location>
</feature>
<feature type="transmembrane region" description="Helical" evidence="2">
    <location>
        <begin position="399"/>
        <end position="418"/>
    </location>
</feature>
<proteinExistence type="predicted"/>
<evidence type="ECO:0000256" key="2">
    <source>
        <dbReference type="SAM" id="Phobius"/>
    </source>
</evidence>
<feature type="transmembrane region" description="Helical" evidence="2">
    <location>
        <begin position="327"/>
        <end position="349"/>
    </location>
</feature>
<feature type="transmembrane region" description="Helical" evidence="2">
    <location>
        <begin position="430"/>
        <end position="449"/>
    </location>
</feature>
<keyword evidence="2" id="KW-1133">Transmembrane helix</keyword>